<accession>Q3ARB6</accession>
<gene>
    <name evidence="1" type="ordered locus">Cag_1197</name>
</gene>
<dbReference type="EMBL" id="CP000108">
    <property type="protein sequence ID" value="ABB28459.1"/>
    <property type="molecule type" value="Genomic_DNA"/>
</dbReference>
<organism evidence="1">
    <name type="scientific">Chlorobium chlorochromatii (strain CaD3)</name>
    <dbReference type="NCBI Taxonomy" id="340177"/>
    <lineage>
        <taxon>Bacteria</taxon>
        <taxon>Pseudomonadati</taxon>
        <taxon>Chlorobiota</taxon>
        <taxon>Chlorobiia</taxon>
        <taxon>Chlorobiales</taxon>
        <taxon>Chlorobiaceae</taxon>
        <taxon>Chlorobium/Pelodictyon group</taxon>
        <taxon>Chlorobium</taxon>
    </lineage>
</organism>
<reference evidence="1" key="1">
    <citation type="submission" date="2005-08" db="EMBL/GenBank/DDBJ databases">
        <title>Complete sequence of Chlorobium chlorochromatii CaD3.</title>
        <authorList>
            <person name="Copeland A."/>
            <person name="Lucas S."/>
            <person name="Lapidus A."/>
            <person name="Barry K."/>
            <person name="Detter J.C."/>
            <person name="Glavina T."/>
            <person name="Hammon N."/>
            <person name="Israni S."/>
            <person name="Pitluck S."/>
            <person name="Bryant D."/>
            <person name="Schmutz J."/>
            <person name="Larimer F."/>
            <person name="Land M."/>
            <person name="Kyrpides N."/>
            <person name="Ivanova N."/>
            <person name="Richardson P."/>
        </authorList>
    </citation>
    <scope>NUCLEOTIDE SEQUENCE [LARGE SCALE GENOMIC DNA]</scope>
    <source>
        <strain evidence="1">CaD3</strain>
    </source>
</reference>
<dbReference type="KEGG" id="cch:Cag_1197"/>
<evidence type="ECO:0000313" key="1">
    <source>
        <dbReference type="EMBL" id="ABB28459.1"/>
    </source>
</evidence>
<protein>
    <submittedName>
        <fullName evidence="1">Uncharacterized protein</fullName>
    </submittedName>
</protein>
<dbReference type="eggNOG" id="ENOG503325A">
    <property type="taxonomic scope" value="Bacteria"/>
</dbReference>
<dbReference type="AlphaFoldDB" id="Q3ARB6"/>
<dbReference type="HOGENOM" id="CLU_2521577_0_0_10"/>
<proteinExistence type="predicted"/>
<dbReference type="OrthoDB" id="284171at2"/>
<sequence>MIIPEKYKVWVEARKKYKLSDAQIQMARELNLNPKKFGKIANHKHESWKVPLPEFIEELYIEHFGKNKPDVVKSIEQIIESKKS</sequence>
<name>Q3ARB6_CHLCH</name>